<evidence type="ECO:0000256" key="2">
    <source>
        <dbReference type="SAM" id="Phobius"/>
    </source>
</evidence>
<dbReference type="AlphaFoldDB" id="A0A2T4UL34"/>
<keyword evidence="2" id="KW-1133">Transmembrane helix</keyword>
<feature type="compositionally biased region" description="Pro residues" evidence="1">
    <location>
        <begin position="536"/>
        <end position="550"/>
    </location>
</feature>
<proteinExistence type="predicted"/>
<name>A0A2T4UL34_9ACTN</name>
<reference evidence="4 5" key="1">
    <citation type="submission" date="2018-03" db="EMBL/GenBank/DDBJ databases">
        <title>Aquarubrobacter algicola gen. nov., sp. nov., a novel actinobacterium isolated from shallow eutrophic lake during the end of cyanobacterial harmful algal blooms.</title>
        <authorList>
            <person name="Chun S.J."/>
        </authorList>
    </citation>
    <scope>NUCLEOTIDE SEQUENCE [LARGE SCALE GENOMIC DNA]</scope>
    <source>
        <strain evidence="4 5">Seoho-28</strain>
    </source>
</reference>
<organism evidence="4 5">
    <name type="scientific">Paraconexibacter algicola</name>
    <dbReference type="NCBI Taxonomy" id="2133960"/>
    <lineage>
        <taxon>Bacteria</taxon>
        <taxon>Bacillati</taxon>
        <taxon>Actinomycetota</taxon>
        <taxon>Thermoleophilia</taxon>
        <taxon>Solirubrobacterales</taxon>
        <taxon>Paraconexibacteraceae</taxon>
        <taxon>Paraconexibacter</taxon>
    </lineage>
</organism>
<feature type="region of interest" description="Disordered" evidence="1">
    <location>
        <begin position="519"/>
        <end position="558"/>
    </location>
</feature>
<dbReference type="PANTHER" id="PTHR33371:SF4">
    <property type="entry name" value="INTERMEMBRANE PHOSPHOLIPID TRANSPORT SYSTEM BINDING PROTEIN MLAD"/>
    <property type="match status" value="1"/>
</dbReference>
<dbReference type="Proteomes" id="UP000240739">
    <property type="component" value="Unassembled WGS sequence"/>
</dbReference>
<evidence type="ECO:0000313" key="5">
    <source>
        <dbReference type="Proteomes" id="UP000240739"/>
    </source>
</evidence>
<feature type="transmembrane region" description="Helical" evidence="2">
    <location>
        <begin position="20"/>
        <end position="38"/>
    </location>
</feature>
<evidence type="ECO:0000313" key="4">
    <source>
        <dbReference type="EMBL" id="PTL59947.1"/>
    </source>
</evidence>
<feature type="compositionally biased region" description="Low complexity" evidence="1">
    <location>
        <begin position="519"/>
        <end position="533"/>
    </location>
</feature>
<feature type="domain" description="Mce/MlaD" evidence="3">
    <location>
        <begin position="49"/>
        <end position="124"/>
    </location>
</feature>
<accession>A0A2T4UL34</accession>
<keyword evidence="5" id="KW-1185">Reference proteome</keyword>
<dbReference type="Pfam" id="PF02470">
    <property type="entry name" value="MlaD"/>
    <property type="match status" value="1"/>
</dbReference>
<keyword evidence="2" id="KW-0812">Transmembrane</keyword>
<comment type="caution">
    <text evidence="4">The sequence shown here is derived from an EMBL/GenBank/DDBJ whole genome shotgun (WGS) entry which is preliminary data.</text>
</comment>
<sequence length="586" mass="61279">MNLRQTTAGRRRIRWFRSPVNAGMLTVLLVAVAVYAAFVRTTPLSQPFEIRGQFLTANQLREGNPVRVAGVDVGRVTGIRPGPRGTSVVVMRLTRPQDVPRHPTLSIRPRLLFEGNFYVDVSPGAPGSPAIERDMTVPVARTRIPVQLDQVFNVLDEPTRGAVVDSVDQLARGLGGGRASGAAGIRTGVTQLEAAADDLTAVAQAAHGQRDTDVRRAVQGSAATATQLAADDTALAASVTDFRRVAGTLASEDAALAASIRGFAELGRTGPADLAAIRSALPAVDELTTELVPALRRAPSSLTATTAFLREIDRLTAARRLPALLEGTGPIAEALPGTLGGLGQAARHLAPFASCLSTHVVPTLEMTVPDGALTNDEPVWKELLHLGANLAASSPSFDGNGTAIRLGITNGVQTVRGLLPGIGDVVSSADLQGVSPRWLGYAQQPKVRPDARCADQPLPDLGARNQLIGTPPAGRRTPRSTSADRATTLLARMLTAPTAQRKVALRSSLLDLLGLEAPATAPQRPTRPTKARPGLLPLPVPTPRPAPVRPTKPTKAPTVQETVDDLTGAVEDVVGGLLGGILGGKR</sequence>
<keyword evidence="2" id="KW-0472">Membrane</keyword>
<feature type="region of interest" description="Disordered" evidence="1">
    <location>
        <begin position="457"/>
        <end position="483"/>
    </location>
</feature>
<protein>
    <recommendedName>
        <fullName evidence="3">Mce/MlaD domain-containing protein</fullName>
    </recommendedName>
</protein>
<evidence type="ECO:0000256" key="1">
    <source>
        <dbReference type="SAM" id="MobiDB-lite"/>
    </source>
</evidence>
<dbReference type="InterPro" id="IPR052336">
    <property type="entry name" value="MlaD_Phospholipid_Transporter"/>
</dbReference>
<evidence type="ECO:0000259" key="3">
    <source>
        <dbReference type="Pfam" id="PF02470"/>
    </source>
</evidence>
<dbReference type="InterPro" id="IPR003399">
    <property type="entry name" value="Mce/MlaD"/>
</dbReference>
<dbReference type="EMBL" id="PYYB01000001">
    <property type="protein sequence ID" value="PTL59947.1"/>
    <property type="molecule type" value="Genomic_DNA"/>
</dbReference>
<gene>
    <name evidence="4" type="ORF">C7Y72_09970</name>
</gene>
<dbReference type="PANTHER" id="PTHR33371">
    <property type="entry name" value="INTERMEMBRANE PHOSPHOLIPID TRANSPORT SYSTEM BINDING PROTEIN MLAD-RELATED"/>
    <property type="match status" value="1"/>
</dbReference>